<dbReference type="Gene3D" id="3.90.550.10">
    <property type="entry name" value="Spore Coat Polysaccharide Biosynthesis Protein SpsA, Chain A"/>
    <property type="match status" value="1"/>
</dbReference>
<evidence type="ECO:0000313" key="2">
    <source>
        <dbReference type="Proteomes" id="UP000324575"/>
    </source>
</evidence>
<dbReference type="Proteomes" id="UP000324575">
    <property type="component" value="Unassembled WGS sequence"/>
</dbReference>
<accession>A0A5M8P5D1</accession>
<gene>
    <name evidence="1" type="ORF">EZS26_000288</name>
</gene>
<name>A0A5M8P5D1_9BACT</name>
<dbReference type="EMBL" id="SNRX01000001">
    <property type="protein sequence ID" value="KAA6303737.1"/>
    <property type="molecule type" value="Genomic_DNA"/>
</dbReference>
<organism evidence="1 2">
    <name type="scientific">Candidatus Ordinivivax streblomastigis</name>
    <dbReference type="NCBI Taxonomy" id="2540710"/>
    <lineage>
        <taxon>Bacteria</taxon>
        <taxon>Pseudomonadati</taxon>
        <taxon>Bacteroidota</taxon>
        <taxon>Bacteroidia</taxon>
        <taxon>Bacteroidales</taxon>
        <taxon>Candidatus Ordinivivax</taxon>
    </lineage>
</organism>
<protein>
    <submittedName>
        <fullName evidence="1">Uncharacterized protein</fullName>
    </submittedName>
</protein>
<proteinExistence type="predicted"/>
<reference evidence="1 2" key="1">
    <citation type="submission" date="2019-03" db="EMBL/GenBank/DDBJ databases">
        <title>Single cell metagenomics reveals metabolic interactions within the superorganism composed of flagellate Streblomastix strix and complex community of Bacteroidetes bacteria on its surface.</title>
        <authorList>
            <person name="Treitli S.C."/>
            <person name="Kolisko M."/>
            <person name="Husnik F."/>
            <person name="Keeling P."/>
            <person name="Hampl V."/>
        </authorList>
    </citation>
    <scope>NUCLEOTIDE SEQUENCE [LARGE SCALE GENOMIC DNA]</scope>
    <source>
        <strain evidence="1">St1</strain>
    </source>
</reference>
<evidence type="ECO:0000313" key="1">
    <source>
        <dbReference type="EMBL" id="KAA6303737.1"/>
    </source>
</evidence>
<sequence length="304" mass="35728">MIKMKVPVLFLIFCRKDAALQALESIRNYRPDRLYIAADGARANKDGEKEQCEQTRQSILNAIDWDCEVNTLFRKQNLGCANAVYGAVTWFFENEEYGVIIEDDVVIHPDFYCLCERLLPHYQNEEKIMLITANNATPNLRHPDKLVFTNRAWIWGWASWRRAWTRMDMSMSRWKQYNPLHLIERFGLFQGLFFWYYWSLAYKNITTLKSWATRWDFALTAYNGVCLSSNANLSKNIGISNAGGTHYDEDSIDMYSHLPFGSVRYPIQLPEKIEIDKDKAQAEQKEFKRIRLIGLKKKIRHSLK</sequence>
<comment type="caution">
    <text evidence="1">The sequence shown here is derived from an EMBL/GenBank/DDBJ whole genome shotgun (WGS) entry which is preliminary data.</text>
</comment>
<dbReference type="InterPro" id="IPR029044">
    <property type="entry name" value="Nucleotide-diphossugar_trans"/>
</dbReference>
<dbReference type="SUPFAM" id="SSF53448">
    <property type="entry name" value="Nucleotide-diphospho-sugar transferases"/>
    <property type="match status" value="1"/>
</dbReference>
<dbReference type="AlphaFoldDB" id="A0A5M8P5D1"/>